<evidence type="ECO:0000256" key="7">
    <source>
        <dbReference type="ARBA" id="ARBA00023136"/>
    </source>
</evidence>
<keyword evidence="5 8" id="KW-0812">Transmembrane</keyword>
<evidence type="ECO:0000259" key="9">
    <source>
        <dbReference type="Pfam" id="PF00892"/>
    </source>
</evidence>
<feature type="transmembrane region" description="Helical" evidence="8">
    <location>
        <begin position="220"/>
        <end position="242"/>
    </location>
</feature>
<evidence type="ECO:0000256" key="5">
    <source>
        <dbReference type="ARBA" id="ARBA00022692"/>
    </source>
</evidence>
<organism evidence="10 11">
    <name type="scientific">Brevibacterium spongiae</name>
    <dbReference type="NCBI Taxonomy" id="2909672"/>
    <lineage>
        <taxon>Bacteria</taxon>
        <taxon>Bacillati</taxon>
        <taxon>Actinomycetota</taxon>
        <taxon>Actinomycetes</taxon>
        <taxon>Micrococcales</taxon>
        <taxon>Brevibacteriaceae</taxon>
        <taxon>Brevibacterium</taxon>
    </lineage>
</organism>
<evidence type="ECO:0000256" key="3">
    <source>
        <dbReference type="ARBA" id="ARBA00022448"/>
    </source>
</evidence>
<proteinExistence type="inferred from homology"/>
<name>A0ABY5SRL5_9MICO</name>
<dbReference type="Pfam" id="PF00892">
    <property type="entry name" value="EamA"/>
    <property type="match status" value="2"/>
</dbReference>
<keyword evidence="4" id="KW-1003">Cell membrane</keyword>
<dbReference type="Proteomes" id="UP001064879">
    <property type="component" value="Chromosome"/>
</dbReference>
<feature type="transmembrane region" description="Helical" evidence="8">
    <location>
        <begin position="50"/>
        <end position="68"/>
    </location>
</feature>
<dbReference type="EMBL" id="CP093443">
    <property type="protein sequence ID" value="UVI37147.1"/>
    <property type="molecule type" value="Genomic_DNA"/>
</dbReference>
<evidence type="ECO:0000313" key="10">
    <source>
        <dbReference type="EMBL" id="UVI37147.1"/>
    </source>
</evidence>
<dbReference type="PANTHER" id="PTHR22911:SF137">
    <property type="entry name" value="SOLUTE CARRIER FAMILY 35 MEMBER G2-RELATED"/>
    <property type="match status" value="1"/>
</dbReference>
<gene>
    <name evidence="10" type="primary">rarD</name>
    <name evidence="10" type="ORF">L1F31_05695</name>
</gene>
<comment type="similarity">
    <text evidence="2">Belongs to the EamA transporter family.</text>
</comment>
<dbReference type="NCBIfam" id="TIGR00688">
    <property type="entry name" value="rarD"/>
    <property type="match status" value="1"/>
</dbReference>
<dbReference type="PANTHER" id="PTHR22911">
    <property type="entry name" value="ACYL-MALONYL CONDENSING ENZYME-RELATED"/>
    <property type="match status" value="1"/>
</dbReference>
<feature type="transmembrane region" description="Helical" evidence="8">
    <location>
        <begin position="80"/>
        <end position="99"/>
    </location>
</feature>
<evidence type="ECO:0000256" key="1">
    <source>
        <dbReference type="ARBA" id="ARBA00004651"/>
    </source>
</evidence>
<comment type="subcellular location">
    <subcellularLocation>
        <location evidence="1">Cell membrane</location>
        <topology evidence="1">Multi-pass membrane protein</topology>
    </subcellularLocation>
</comment>
<evidence type="ECO:0000313" key="11">
    <source>
        <dbReference type="Proteomes" id="UP001064879"/>
    </source>
</evidence>
<keyword evidence="11" id="KW-1185">Reference proteome</keyword>
<accession>A0ABY5SRL5</accession>
<dbReference type="InterPro" id="IPR004626">
    <property type="entry name" value="RarD"/>
</dbReference>
<feature type="transmembrane region" description="Helical" evidence="8">
    <location>
        <begin position="135"/>
        <end position="152"/>
    </location>
</feature>
<dbReference type="RefSeq" id="WP_265419704.1">
    <property type="nucleotide sequence ID" value="NZ_CP093443.1"/>
</dbReference>
<feature type="transmembrane region" description="Helical" evidence="8">
    <location>
        <begin position="279"/>
        <end position="297"/>
    </location>
</feature>
<dbReference type="SUPFAM" id="SSF103481">
    <property type="entry name" value="Multidrug resistance efflux transporter EmrE"/>
    <property type="match status" value="2"/>
</dbReference>
<feature type="transmembrane region" description="Helical" evidence="8">
    <location>
        <begin position="21"/>
        <end position="38"/>
    </location>
</feature>
<keyword evidence="7 8" id="KW-0472">Membrane</keyword>
<protein>
    <submittedName>
        <fullName evidence="10">EamA family transporter RarD</fullName>
    </submittedName>
</protein>
<feature type="transmembrane region" description="Helical" evidence="8">
    <location>
        <begin position="158"/>
        <end position="174"/>
    </location>
</feature>
<feature type="transmembrane region" description="Helical" evidence="8">
    <location>
        <begin position="111"/>
        <end position="128"/>
    </location>
</feature>
<feature type="transmembrane region" description="Helical" evidence="8">
    <location>
        <begin position="254"/>
        <end position="273"/>
    </location>
</feature>
<keyword evidence="6 8" id="KW-1133">Transmembrane helix</keyword>
<evidence type="ECO:0000256" key="4">
    <source>
        <dbReference type="ARBA" id="ARBA00022475"/>
    </source>
</evidence>
<reference evidence="10" key="1">
    <citation type="submission" date="2022-03" db="EMBL/GenBank/DDBJ databases">
        <title>Brevibacterium spongiae sp. nov., isolated from marine sponge.</title>
        <authorList>
            <person name="Li Z."/>
            <person name="Zhang M."/>
        </authorList>
    </citation>
    <scope>NUCLEOTIDE SEQUENCE</scope>
    <source>
        <strain evidence="10">WHS-Z9</strain>
    </source>
</reference>
<feature type="domain" description="EamA" evidence="9">
    <location>
        <begin position="160"/>
        <end position="292"/>
    </location>
</feature>
<evidence type="ECO:0000256" key="8">
    <source>
        <dbReference type="SAM" id="Phobius"/>
    </source>
</evidence>
<keyword evidence="3" id="KW-0813">Transport</keyword>
<dbReference type="InterPro" id="IPR037185">
    <property type="entry name" value="EmrE-like"/>
</dbReference>
<sequence length="311" mass="33675">MSTNPAPDESAIRRAGLINGFSAYLLWGVMPLLFAAAAPTGALELVSHRVIWSLGFCAILLVFTGGFIRTWRVLRSPRLFGLLLLASVLIAINWTTFIYGVETNQLVEISLGYYLNPLISIGLGVIFLGEKLRPLQWTAVGFGLLAVIIVGIGLGRVPYLAFTVALSFGLYGLVKNKVGSRVGALEGMAVESLVLSVPSAIYLFVLGSMGLQTFTGFGGWHVFVIIITGPATAIPLILFSAAARRIPLSWVGMLQYLTPTIQFILGVTVLGEMMSTTRWIGFFIIWIAVVLLCTDLVRTSRRRRPGPTAQA</sequence>
<evidence type="ECO:0000256" key="2">
    <source>
        <dbReference type="ARBA" id="ARBA00007362"/>
    </source>
</evidence>
<feature type="transmembrane region" description="Helical" evidence="8">
    <location>
        <begin position="194"/>
        <end position="214"/>
    </location>
</feature>
<feature type="domain" description="EamA" evidence="9">
    <location>
        <begin position="16"/>
        <end position="150"/>
    </location>
</feature>
<dbReference type="InterPro" id="IPR000620">
    <property type="entry name" value="EamA_dom"/>
</dbReference>
<evidence type="ECO:0000256" key="6">
    <source>
        <dbReference type="ARBA" id="ARBA00022989"/>
    </source>
</evidence>